<evidence type="ECO:0000256" key="1">
    <source>
        <dbReference type="ARBA" id="ARBA00022734"/>
    </source>
</evidence>
<dbReference type="InterPro" id="IPR044156">
    <property type="entry name" value="Galectin-like"/>
</dbReference>
<dbReference type="PANTHER" id="PTHR11346:SF147">
    <property type="entry name" value="GALECTIN"/>
    <property type="match status" value="1"/>
</dbReference>
<dbReference type="GO" id="GO:0016936">
    <property type="term" value="F:galactoside binding"/>
    <property type="evidence" value="ECO:0007669"/>
    <property type="project" value="TreeGrafter"/>
</dbReference>
<feature type="domain" description="Galectin" evidence="4">
    <location>
        <begin position="1"/>
        <end position="87"/>
    </location>
</feature>
<dbReference type="SMART" id="SM00908">
    <property type="entry name" value="Gal-bind_lectin"/>
    <property type="match status" value="1"/>
</dbReference>
<dbReference type="InterPro" id="IPR013320">
    <property type="entry name" value="ConA-like_dom_sf"/>
</dbReference>
<dbReference type="AlphaFoldDB" id="A0A9P0I5R0"/>
<dbReference type="CDD" id="cd00070">
    <property type="entry name" value="GLECT"/>
    <property type="match status" value="1"/>
</dbReference>
<dbReference type="InterPro" id="IPR001079">
    <property type="entry name" value="Galectin_CRD"/>
</dbReference>
<organism evidence="5 6">
    <name type="scientific">Spodoptera littoralis</name>
    <name type="common">Egyptian cotton leafworm</name>
    <dbReference type="NCBI Taxonomy" id="7109"/>
    <lineage>
        <taxon>Eukaryota</taxon>
        <taxon>Metazoa</taxon>
        <taxon>Ecdysozoa</taxon>
        <taxon>Arthropoda</taxon>
        <taxon>Hexapoda</taxon>
        <taxon>Insecta</taxon>
        <taxon>Pterygota</taxon>
        <taxon>Neoptera</taxon>
        <taxon>Endopterygota</taxon>
        <taxon>Lepidoptera</taxon>
        <taxon>Glossata</taxon>
        <taxon>Ditrysia</taxon>
        <taxon>Noctuoidea</taxon>
        <taxon>Noctuidae</taxon>
        <taxon>Amphipyrinae</taxon>
        <taxon>Spodoptera</taxon>
    </lineage>
</organism>
<dbReference type="SUPFAM" id="SSF49899">
    <property type="entry name" value="Concanavalin A-like lectins/glucanases"/>
    <property type="match status" value="3"/>
</dbReference>
<dbReference type="Pfam" id="PF00337">
    <property type="entry name" value="Gal-bind_lectin"/>
    <property type="match status" value="3"/>
</dbReference>
<evidence type="ECO:0000256" key="3">
    <source>
        <dbReference type="SAM" id="MobiDB-lite"/>
    </source>
</evidence>
<dbReference type="SMART" id="SM00276">
    <property type="entry name" value="GLECT"/>
    <property type="match status" value="1"/>
</dbReference>
<evidence type="ECO:0000256" key="2">
    <source>
        <dbReference type="RuleBase" id="RU102079"/>
    </source>
</evidence>
<sequence>MRINSQVLEMRRGREHILRCDVASQFCVRALSILFKGTSPPQPPKTAATPVALNRKHFCEFFHRLPFHTITHVMVEGDVIIQQIAFEGPPPAQQENVKVLCVQPIPGGMFPGRVIKVKGSTPPKAKRFSINLKCGTKGFPRDDIAFHFNPRFDMKHIVRNHFDSSIESWGDEETGGGLPLHSGECFEALIQCYYDCFKAEAKRPEASNSSQLKRSRTNACVFKSIRAHSLTSSREVRRRSLSNSGRIPTVDDDDDDDDNDETVKRADGPPDVESTLAFQRDFPRPIFCNTNLTNSRQVALNDAHFCEFSHRIPYHKVSHIMIKGDVILQQITIEGTLLQQVNMLIVME</sequence>
<keyword evidence="1 2" id="KW-0430">Lectin</keyword>
<dbReference type="GO" id="GO:0030246">
    <property type="term" value="F:carbohydrate binding"/>
    <property type="evidence" value="ECO:0007669"/>
    <property type="project" value="UniProtKB-UniRule"/>
</dbReference>
<evidence type="ECO:0000313" key="5">
    <source>
        <dbReference type="EMBL" id="CAH1641946.1"/>
    </source>
</evidence>
<dbReference type="PANTHER" id="PTHR11346">
    <property type="entry name" value="GALECTIN"/>
    <property type="match status" value="1"/>
</dbReference>
<evidence type="ECO:0000313" key="6">
    <source>
        <dbReference type="Proteomes" id="UP001153321"/>
    </source>
</evidence>
<dbReference type="Gene3D" id="2.60.120.200">
    <property type="match status" value="3"/>
</dbReference>
<keyword evidence="6" id="KW-1185">Reference proteome</keyword>
<proteinExistence type="predicted"/>
<protein>
    <recommendedName>
        <fullName evidence="2">Galectin</fullName>
    </recommendedName>
</protein>
<feature type="compositionally biased region" description="Acidic residues" evidence="3">
    <location>
        <begin position="250"/>
        <end position="260"/>
    </location>
</feature>
<evidence type="ECO:0000259" key="4">
    <source>
        <dbReference type="PROSITE" id="PS51304"/>
    </source>
</evidence>
<feature type="region of interest" description="Disordered" evidence="3">
    <location>
        <begin position="235"/>
        <end position="271"/>
    </location>
</feature>
<gene>
    <name evidence="5" type="ORF">SPLIT_LOCUS7302</name>
</gene>
<dbReference type="PROSITE" id="PS51304">
    <property type="entry name" value="GALECTIN"/>
    <property type="match status" value="2"/>
</dbReference>
<dbReference type="EMBL" id="LR824556">
    <property type="protein sequence ID" value="CAH1641946.1"/>
    <property type="molecule type" value="Genomic_DNA"/>
</dbReference>
<dbReference type="Proteomes" id="UP001153321">
    <property type="component" value="Chromosome 25"/>
</dbReference>
<reference evidence="5" key="1">
    <citation type="submission" date="2022-02" db="EMBL/GenBank/DDBJ databases">
        <authorList>
            <person name="King R."/>
        </authorList>
    </citation>
    <scope>NUCLEOTIDE SEQUENCE</scope>
</reference>
<name>A0A9P0I5R0_SPOLI</name>
<accession>A0A9P0I5R0</accession>
<feature type="domain" description="Galectin" evidence="4">
    <location>
        <begin position="101"/>
        <end position="334"/>
    </location>
</feature>